<name>A0A2N9JAV4_FAGSY</name>
<gene>
    <name evidence="1" type="ORF">FSB_LOCUS61471</name>
</gene>
<reference evidence="1" key="1">
    <citation type="submission" date="2018-02" db="EMBL/GenBank/DDBJ databases">
        <authorList>
            <person name="Cohen D.B."/>
            <person name="Kent A.D."/>
        </authorList>
    </citation>
    <scope>NUCLEOTIDE SEQUENCE</scope>
</reference>
<dbReference type="AlphaFoldDB" id="A0A2N9JAV4"/>
<protein>
    <submittedName>
        <fullName evidence="1">Uncharacterized protein</fullName>
    </submittedName>
</protein>
<evidence type="ECO:0000313" key="1">
    <source>
        <dbReference type="EMBL" id="SPD33589.1"/>
    </source>
</evidence>
<accession>A0A2N9JAV4</accession>
<organism evidence="1">
    <name type="scientific">Fagus sylvatica</name>
    <name type="common">Beechnut</name>
    <dbReference type="NCBI Taxonomy" id="28930"/>
    <lineage>
        <taxon>Eukaryota</taxon>
        <taxon>Viridiplantae</taxon>
        <taxon>Streptophyta</taxon>
        <taxon>Embryophyta</taxon>
        <taxon>Tracheophyta</taxon>
        <taxon>Spermatophyta</taxon>
        <taxon>Magnoliopsida</taxon>
        <taxon>eudicotyledons</taxon>
        <taxon>Gunneridae</taxon>
        <taxon>Pentapetalae</taxon>
        <taxon>rosids</taxon>
        <taxon>fabids</taxon>
        <taxon>Fagales</taxon>
        <taxon>Fagaceae</taxon>
        <taxon>Fagus</taxon>
    </lineage>
</organism>
<sequence length="50" mass="5720">MGSPRKRVARWREVDEWAVQPRGEGAAQRRGEGRRFLELGPAVDWEGEGQ</sequence>
<proteinExistence type="predicted"/>
<dbReference type="EMBL" id="OIVN01006462">
    <property type="protein sequence ID" value="SPD33589.1"/>
    <property type="molecule type" value="Genomic_DNA"/>
</dbReference>